<feature type="non-terminal residue" evidence="11">
    <location>
        <position position="1"/>
    </location>
</feature>
<dbReference type="PANTHER" id="PTHR21072:SF13">
    <property type="entry name" value="GPI TRANSAMIDASE COMPONENT PIG-S"/>
    <property type="match status" value="1"/>
</dbReference>
<evidence type="ECO:0000256" key="8">
    <source>
        <dbReference type="ARBA" id="ARBA00023136"/>
    </source>
</evidence>
<evidence type="ECO:0000256" key="4">
    <source>
        <dbReference type="ARBA" id="ARBA00022502"/>
    </source>
</evidence>
<feature type="transmembrane region" description="Helical" evidence="10">
    <location>
        <begin position="457"/>
        <end position="482"/>
    </location>
</feature>
<keyword evidence="7 10" id="KW-1133">Transmembrane helix</keyword>
<keyword evidence="9" id="KW-0325">Glycoprotein</keyword>
<evidence type="ECO:0000256" key="3">
    <source>
        <dbReference type="ARBA" id="ARBA00005316"/>
    </source>
</evidence>
<reference evidence="11" key="1">
    <citation type="submission" date="2022-03" db="EMBL/GenBank/DDBJ databases">
        <authorList>
            <person name="Martin H S."/>
        </authorList>
    </citation>
    <scope>NUCLEOTIDE SEQUENCE</scope>
</reference>
<evidence type="ECO:0000256" key="7">
    <source>
        <dbReference type="ARBA" id="ARBA00022989"/>
    </source>
</evidence>
<dbReference type="EMBL" id="OW152832">
    <property type="protein sequence ID" value="CAH2052716.1"/>
    <property type="molecule type" value="Genomic_DNA"/>
</dbReference>
<gene>
    <name evidence="11" type="ORF">IPOD504_LOCUS8351</name>
</gene>
<evidence type="ECO:0000256" key="5">
    <source>
        <dbReference type="ARBA" id="ARBA00022692"/>
    </source>
</evidence>
<comment type="subcellular location">
    <subcellularLocation>
        <location evidence="1">Endoplasmic reticulum membrane</location>
        <topology evidence="1">Multi-pass membrane protein</topology>
    </subcellularLocation>
</comment>
<protein>
    <recommendedName>
        <fullName evidence="13">GPI transamidase component PIG-S</fullName>
    </recommendedName>
</protein>
<dbReference type="Proteomes" id="UP000837857">
    <property type="component" value="Chromosome 20"/>
</dbReference>
<evidence type="ECO:0000313" key="11">
    <source>
        <dbReference type="EMBL" id="CAH2052716.1"/>
    </source>
</evidence>
<evidence type="ECO:0000256" key="2">
    <source>
        <dbReference type="ARBA" id="ARBA00004687"/>
    </source>
</evidence>
<evidence type="ECO:0000256" key="1">
    <source>
        <dbReference type="ARBA" id="ARBA00004477"/>
    </source>
</evidence>
<evidence type="ECO:0000256" key="10">
    <source>
        <dbReference type="SAM" id="Phobius"/>
    </source>
</evidence>
<evidence type="ECO:0008006" key="13">
    <source>
        <dbReference type="Google" id="ProtNLM"/>
    </source>
</evidence>
<dbReference type="Pfam" id="PF10510">
    <property type="entry name" value="PIG-S"/>
    <property type="match status" value="1"/>
</dbReference>
<accession>A0ABN8IBF0</accession>
<sequence length="492" mass="54275">MWASASFVGVLIVIGLPLWWKTTEVYRVALPYDEIAAFDSQSHTITTQLTDSDVLNINITKRVLTDELRTTLGSVADETEAVGVVGASFDLEEHNKLLLVQRGPLPQDVWVGRERVVFFRDAKAADTVAKVLKQWIYVPSVLIGARAQSGDSTRRVRFPPGRGYHVALSVVHPRPQDLKLEFDAEAAVEDYIGSFVDELHELHNFTLKSQWLYLLNFDFKAKEIRNDKSRHFAVREDRLHLLLTSLETRTATQVSELPTVNLALYVVPCSQAPLVIYDTQDKPAFDGVQAFMSPRWGGVVLASPGAEECSGRQPAWAPPLAPAMGAFLAQLRALLGITDKPNVKGAYLEPLKSVIPRRWEVDGLLRIRTLEQITSAERTLQSLAQLLGEIPNIVINDEVGAGVASAVAAARGAGALARAGLLRGAHRTSSEAFLAAETAFTDPSLLALLYFPDDQKYAIYIPLFLPIMFPVVLSLKNLVLWLRGKPPKVKVD</sequence>
<keyword evidence="4" id="KW-0337">GPI-anchor biosynthesis</keyword>
<keyword evidence="12" id="KW-1185">Reference proteome</keyword>
<keyword evidence="8 10" id="KW-0472">Membrane</keyword>
<name>A0ABN8IBF0_9NEOP</name>
<evidence type="ECO:0000256" key="9">
    <source>
        <dbReference type="ARBA" id="ARBA00023180"/>
    </source>
</evidence>
<dbReference type="PANTHER" id="PTHR21072">
    <property type="entry name" value="GPI TRANSAMIDASE COMPONENT PIG-S"/>
    <property type="match status" value="1"/>
</dbReference>
<organism evidence="11 12">
    <name type="scientific">Iphiclides podalirius</name>
    <name type="common">scarce swallowtail</name>
    <dbReference type="NCBI Taxonomy" id="110791"/>
    <lineage>
        <taxon>Eukaryota</taxon>
        <taxon>Metazoa</taxon>
        <taxon>Ecdysozoa</taxon>
        <taxon>Arthropoda</taxon>
        <taxon>Hexapoda</taxon>
        <taxon>Insecta</taxon>
        <taxon>Pterygota</taxon>
        <taxon>Neoptera</taxon>
        <taxon>Endopterygota</taxon>
        <taxon>Lepidoptera</taxon>
        <taxon>Glossata</taxon>
        <taxon>Ditrysia</taxon>
        <taxon>Papilionoidea</taxon>
        <taxon>Papilionidae</taxon>
        <taxon>Papilioninae</taxon>
        <taxon>Iphiclides</taxon>
    </lineage>
</organism>
<comment type="similarity">
    <text evidence="3">Belongs to the PIGS family.</text>
</comment>
<evidence type="ECO:0000256" key="6">
    <source>
        <dbReference type="ARBA" id="ARBA00022824"/>
    </source>
</evidence>
<comment type="pathway">
    <text evidence="2">Glycolipid biosynthesis; glycosylphosphatidylinositol-anchor biosynthesis.</text>
</comment>
<evidence type="ECO:0000313" key="12">
    <source>
        <dbReference type="Proteomes" id="UP000837857"/>
    </source>
</evidence>
<keyword evidence="5 10" id="KW-0812">Transmembrane</keyword>
<proteinExistence type="inferred from homology"/>
<dbReference type="InterPro" id="IPR019540">
    <property type="entry name" value="PtdIno-glycan_biosynth_class_S"/>
</dbReference>
<keyword evidence="6" id="KW-0256">Endoplasmic reticulum</keyword>